<name>A0A1T4LNE4_9LACT</name>
<gene>
    <name evidence="1" type="ORF">SAMN02746011_01156</name>
</gene>
<evidence type="ECO:0000313" key="1">
    <source>
        <dbReference type="EMBL" id="SJZ56260.1"/>
    </source>
</evidence>
<evidence type="ECO:0000313" key="2">
    <source>
        <dbReference type="Proteomes" id="UP000189941"/>
    </source>
</evidence>
<dbReference type="AlphaFoldDB" id="A0A1T4LNE4"/>
<keyword evidence="2" id="KW-1185">Reference proteome</keyword>
<reference evidence="2" key="1">
    <citation type="submission" date="2017-02" db="EMBL/GenBank/DDBJ databases">
        <authorList>
            <person name="Varghese N."/>
            <person name="Submissions S."/>
        </authorList>
    </citation>
    <scope>NUCLEOTIDE SEQUENCE [LARGE SCALE GENOMIC DNA]</scope>
    <source>
        <strain evidence="2">DSM 15739</strain>
    </source>
</reference>
<protein>
    <submittedName>
        <fullName evidence="1">Uncharacterized protein</fullName>
    </submittedName>
</protein>
<accession>A0A1T4LNE4</accession>
<dbReference type="STRING" id="1121925.SAMN02746011_01156"/>
<proteinExistence type="predicted"/>
<sequence>KARAYDLNGGDLKTWVINQTKAKERERRVEKLDGRVGRKYACQYDWSGKVAILHYSNNTRTRQAFGTIAGY</sequence>
<feature type="non-terminal residue" evidence="1">
    <location>
        <position position="1"/>
    </location>
</feature>
<organism evidence="1 2">
    <name type="scientific">Globicatella sulfidifaciens DSM 15739</name>
    <dbReference type="NCBI Taxonomy" id="1121925"/>
    <lineage>
        <taxon>Bacteria</taxon>
        <taxon>Bacillati</taxon>
        <taxon>Bacillota</taxon>
        <taxon>Bacilli</taxon>
        <taxon>Lactobacillales</taxon>
        <taxon>Aerococcaceae</taxon>
        <taxon>Globicatella</taxon>
    </lineage>
</organism>
<dbReference type="Proteomes" id="UP000189941">
    <property type="component" value="Unassembled WGS sequence"/>
</dbReference>
<dbReference type="EMBL" id="FUWO01000008">
    <property type="protein sequence ID" value="SJZ56260.1"/>
    <property type="molecule type" value="Genomic_DNA"/>
</dbReference>